<evidence type="ECO:0000313" key="1">
    <source>
        <dbReference type="EMBL" id="MBK1869202.1"/>
    </source>
</evidence>
<keyword evidence="2" id="KW-1185">Reference proteome</keyword>
<dbReference type="Proteomes" id="UP000616151">
    <property type="component" value="Unassembled WGS sequence"/>
</dbReference>
<reference evidence="1" key="1">
    <citation type="submission" date="2021-01" db="EMBL/GenBank/DDBJ databases">
        <authorList>
            <person name="Sun Q."/>
        </authorList>
    </citation>
    <scope>NUCLEOTIDE SEQUENCE</scope>
    <source>
        <strain evidence="1">YIM B02566</strain>
    </source>
</reference>
<sequence length="81" mass="8778">MIVDFPLPELGKEVPKATIIAWHKKVGDQVSAKDVLLEVMSEKVNVEVESGIDGKLVEILHQADAEVEPGAILARFEKTGA</sequence>
<proteinExistence type="predicted"/>
<organism evidence="1 2">
    <name type="scientific">Taklimakanibacter albus</name>
    <dbReference type="NCBI Taxonomy" id="2800327"/>
    <lineage>
        <taxon>Bacteria</taxon>
        <taxon>Pseudomonadati</taxon>
        <taxon>Pseudomonadota</taxon>
        <taxon>Alphaproteobacteria</taxon>
        <taxon>Hyphomicrobiales</taxon>
        <taxon>Aestuariivirgaceae</taxon>
        <taxon>Taklimakanibacter</taxon>
    </lineage>
</organism>
<dbReference type="EMBL" id="JAENHL010000007">
    <property type="protein sequence ID" value="MBK1869202.1"/>
    <property type="molecule type" value="Genomic_DNA"/>
</dbReference>
<comment type="caution">
    <text evidence="1">The sequence shown here is derived from an EMBL/GenBank/DDBJ whole genome shotgun (WGS) entry which is preliminary data.</text>
</comment>
<gene>
    <name evidence="1" type="ORF">JHL16_22775</name>
</gene>
<protein>
    <submittedName>
        <fullName evidence="1">Uncharacterized protein</fullName>
    </submittedName>
</protein>
<accession>A0ACC5R990</accession>
<name>A0ACC5R990_9HYPH</name>
<evidence type="ECO:0000313" key="2">
    <source>
        <dbReference type="Proteomes" id="UP000616151"/>
    </source>
</evidence>